<feature type="active site" description="Tele-phosphohistidine intermediate" evidence="1">
    <location>
        <position position="10"/>
    </location>
</feature>
<evidence type="ECO:0000256" key="1">
    <source>
        <dbReference type="PIRSR" id="PIRSR613078-1"/>
    </source>
</evidence>
<feature type="active site" description="Proton donor/acceptor" evidence="1">
    <location>
        <position position="83"/>
    </location>
</feature>
<dbReference type="Gene3D" id="3.40.50.1240">
    <property type="entry name" value="Phosphoglycerate mutase-like"/>
    <property type="match status" value="1"/>
</dbReference>
<dbReference type="EMBL" id="DQVE01000054">
    <property type="protein sequence ID" value="HIP98746.1"/>
    <property type="molecule type" value="Genomic_DNA"/>
</dbReference>
<dbReference type="CDD" id="cd07067">
    <property type="entry name" value="HP_PGM_like"/>
    <property type="match status" value="1"/>
</dbReference>
<dbReference type="InterPro" id="IPR050275">
    <property type="entry name" value="PGM_Phosphatase"/>
</dbReference>
<feature type="binding site" evidence="2">
    <location>
        <position position="59"/>
    </location>
    <ligand>
        <name>substrate</name>
    </ligand>
</feature>
<evidence type="ECO:0000313" key="3">
    <source>
        <dbReference type="EMBL" id="HIP98746.1"/>
    </source>
</evidence>
<organism evidence="3 4">
    <name type="scientific">Aquifex aeolicus</name>
    <dbReference type="NCBI Taxonomy" id="63363"/>
    <lineage>
        <taxon>Bacteria</taxon>
        <taxon>Pseudomonadati</taxon>
        <taxon>Aquificota</taxon>
        <taxon>Aquificia</taxon>
        <taxon>Aquificales</taxon>
        <taxon>Aquificaceae</taxon>
        <taxon>Aquifex</taxon>
    </lineage>
</organism>
<gene>
    <name evidence="3" type="ORF">EYH37_05240</name>
</gene>
<dbReference type="Pfam" id="PF00300">
    <property type="entry name" value="His_Phos_1"/>
    <property type="match status" value="1"/>
</dbReference>
<dbReference type="GO" id="GO:0016791">
    <property type="term" value="F:phosphatase activity"/>
    <property type="evidence" value="ECO:0007669"/>
    <property type="project" value="TreeGrafter"/>
</dbReference>
<dbReference type="InterPro" id="IPR013078">
    <property type="entry name" value="His_Pase_superF_clade-1"/>
</dbReference>
<protein>
    <submittedName>
        <fullName evidence="3">Histidine phosphatase family protein</fullName>
    </submittedName>
</protein>
<dbReference type="AlphaFoldDB" id="A0A9D0YQ71"/>
<dbReference type="PANTHER" id="PTHR48100:SF1">
    <property type="entry name" value="HISTIDINE PHOSPHATASE FAMILY PROTEIN-RELATED"/>
    <property type="match status" value="1"/>
</dbReference>
<name>A0A9D0YQ71_AQUAO</name>
<sequence length="214" mass="24731">MGCTLYVIRHAESQWNPIGRYQGLLDPDLSERGEKQAKLLALELQNKGIEVIYTSPLKRTKRTAQIVAKTLGVPLVEDRRVIEIDHGVWSGKLVEEVKKEFPEMFATWLKEPWKVDFPKGENLLDVYERIKNFIEEIKQKHRGQTVAVVSHTVPIRTLYCAALELPIELFWSFGCDNASYSVIKFEEDRTTLHKLNITSHLEKEGLYEEAHRAL</sequence>
<dbReference type="SMART" id="SM00855">
    <property type="entry name" value="PGAM"/>
    <property type="match status" value="1"/>
</dbReference>
<accession>A0A9D0YQ71</accession>
<evidence type="ECO:0000313" key="4">
    <source>
        <dbReference type="Proteomes" id="UP000606463"/>
    </source>
</evidence>
<dbReference type="Proteomes" id="UP000606463">
    <property type="component" value="Unassembled WGS sequence"/>
</dbReference>
<evidence type="ECO:0000256" key="2">
    <source>
        <dbReference type="PIRSR" id="PIRSR613078-2"/>
    </source>
</evidence>
<dbReference type="PANTHER" id="PTHR48100">
    <property type="entry name" value="BROAD-SPECIFICITY PHOSPHATASE YOR283W-RELATED"/>
    <property type="match status" value="1"/>
</dbReference>
<comment type="caution">
    <text evidence="3">The sequence shown here is derived from an EMBL/GenBank/DDBJ whole genome shotgun (WGS) entry which is preliminary data.</text>
</comment>
<feature type="binding site" evidence="2">
    <location>
        <begin position="9"/>
        <end position="16"/>
    </location>
    <ligand>
        <name>substrate</name>
    </ligand>
</feature>
<dbReference type="GO" id="GO:0005737">
    <property type="term" value="C:cytoplasm"/>
    <property type="evidence" value="ECO:0007669"/>
    <property type="project" value="TreeGrafter"/>
</dbReference>
<proteinExistence type="predicted"/>
<reference evidence="3" key="1">
    <citation type="journal article" date="2020" name="ISME J.">
        <title>Gammaproteobacteria mediating utilization of methyl-, sulfur- and petroleum organic compounds in deep ocean hydrothermal plumes.</title>
        <authorList>
            <person name="Zhou Z."/>
            <person name="Liu Y."/>
            <person name="Pan J."/>
            <person name="Cron B.R."/>
            <person name="Toner B.M."/>
            <person name="Anantharaman K."/>
            <person name="Breier J.A."/>
            <person name="Dick G.J."/>
            <person name="Li M."/>
        </authorList>
    </citation>
    <scope>NUCLEOTIDE SEQUENCE</scope>
    <source>
        <strain evidence="3">SZUA-1501</strain>
    </source>
</reference>
<dbReference type="SUPFAM" id="SSF53254">
    <property type="entry name" value="Phosphoglycerate mutase-like"/>
    <property type="match status" value="1"/>
</dbReference>
<dbReference type="InterPro" id="IPR029033">
    <property type="entry name" value="His_PPase_superfam"/>
</dbReference>